<evidence type="ECO:0000256" key="3">
    <source>
        <dbReference type="ARBA" id="ARBA00022989"/>
    </source>
</evidence>
<keyword evidence="3 5" id="KW-1133">Transmembrane helix</keyword>
<dbReference type="InterPro" id="IPR002035">
    <property type="entry name" value="VWF_A"/>
</dbReference>
<dbReference type="SMART" id="SM00327">
    <property type="entry name" value="VWA"/>
    <property type="match status" value="1"/>
</dbReference>
<dbReference type="InterPro" id="IPR036465">
    <property type="entry name" value="vWFA_dom_sf"/>
</dbReference>
<dbReference type="PANTHER" id="PTHR22550:SF5">
    <property type="entry name" value="LEUCINE ZIPPER PROTEIN 4"/>
    <property type="match status" value="1"/>
</dbReference>
<accession>A0A3B0TF81</accession>
<dbReference type="Gene3D" id="3.40.50.410">
    <property type="entry name" value="von Willebrand factor, type A domain"/>
    <property type="match status" value="1"/>
</dbReference>
<evidence type="ECO:0000313" key="7">
    <source>
        <dbReference type="EMBL" id="VAW13122.1"/>
    </source>
</evidence>
<organism evidence="7">
    <name type="scientific">hydrothermal vent metagenome</name>
    <dbReference type="NCBI Taxonomy" id="652676"/>
    <lineage>
        <taxon>unclassified sequences</taxon>
        <taxon>metagenomes</taxon>
        <taxon>ecological metagenomes</taxon>
    </lineage>
</organism>
<dbReference type="PROSITE" id="PS50234">
    <property type="entry name" value="VWFA"/>
    <property type="match status" value="1"/>
</dbReference>
<evidence type="ECO:0000256" key="2">
    <source>
        <dbReference type="ARBA" id="ARBA00022692"/>
    </source>
</evidence>
<dbReference type="PANTHER" id="PTHR22550">
    <property type="entry name" value="SPORE GERMINATION PROTEIN"/>
    <property type="match status" value="1"/>
</dbReference>
<evidence type="ECO:0000256" key="4">
    <source>
        <dbReference type="ARBA" id="ARBA00023136"/>
    </source>
</evidence>
<dbReference type="InterPro" id="IPR050768">
    <property type="entry name" value="UPF0353/GerABKA_families"/>
</dbReference>
<sequence length="332" mass="37570">MQFNNSVILNYLWLVVPLIFLLGLSLKRRQRKMEVFIQSHLISKISPEFNLNIRRVRNWFLIVIFALSVVALARPQWGFQWQEVKKQGLDILVVMDTSKSMLTQDVKPNRLERTKLAVRDLLKRLKGDRIGLIAFSGDAFLVCPLTSDYQGFLLSLNDISTSTIPRGGTNLSSAIKVSINAYKDIPSQYKAVIIVTDGDNLEGDPLAMAQKAKDLGIKIYTIGIGTKEGELIQVSTEQGKKIFLKDSSGNYIKSRLNENLLKKIALKSEGVYVKSGSAQFGLDLLYDQNLSQLEKRDVEEKMDKKYYERFQFPLGLALLLLAIETCLGFKKK</sequence>
<feature type="transmembrane region" description="Helical" evidence="5">
    <location>
        <begin position="59"/>
        <end position="77"/>
    </location>
</feature>
<keyword evidence="1" id="KW-1003">Cell membrane</keyword>
<dbReference type="AlphaFoldDB" id="A0A3B0TF81"/>
<evidence type="ECO:0000259" key="6">
    <source>
        <dbReference type="PROSITE" id="PS50234"/>
    </source>
</evidence>
<proteinExistence type="predicted"/>
<feature type="transmembrane region" description="Helical" evidence="5">
    <location>
        <begin position="6"/>
        <end position="26"/>
    </location>
</feature>
<keyword evidence="2 5" id="KW-0812">Transmembrane</keyword>
<feature type="domain" description="VWFA" evidence="6">
    <location>
        <begin position="90"/>
        <end position="264"/>
    </location>
</feature>
<evidence type="ECO:0000256" key="5">
    <source>
        <dbReference type="SAM" id="Phobius"/>
    </source>
</evidence>
<keyword evidence="4 5" id="KW-0472">Membrane</keyword>
<dbReference type="EMBL" id="UOEN01000148">
    <property type="protein sequence ID" value="VAW13122.1"/>
    <property type="molecule type" value="Genomic_DNA"/>
</dbReference>
<evidence type="ECO:0000256" key="1">
    <source>
        <dbReference type="ARBA" id="ARBA00022475"/>
    </source>
</evidence>
<dbReference type="SUPFAM" id="SSF53300">
    <property type="entry name" value="vWA-like"/>
    <property type="match status" value="1"/>
</dbReference>
<name>A0A3B0TF81_9ZZZZ</name>
<dbReference type="Pfam" id="PF13519">
    <property type="entry name" value="VWA_2"/>
    <property type="match status" value="1"/>
</dbReference>
<reference evidence="7" key="1">
    <citation type="submission" date="2018-06" db="EMBL/GenBank/DDBJ databases">
        <authorList>
            <person name="Zhirakovskaya E."/>
        </authorList>
    </citation>
    <scope>NUCLEOTIDE SEQUENCE</scope>
</reference>
<gene>
    <name evidence="7" type="ORF">MNBD_BACTEROID05-84</name>
</gene>
<protein>
    <recommendedName>
        <fullName evidence="6">VWFA domain-containing protein</fullName>
    </recommendedName>
</protein>